<reference evidence="4 5" key="1">
    <citation type="submission" date="2019-07" db="EMBL/GenBank/DDBJ databases">
        <authorList>
            <person name="Brisse S."/>
            <person name="Rodrigues C."/>
            <person name="Thorpe H."/>
        </authorList>
    </citation>
    <scope>NUCLEOTIDE SEQUENCE [LARGE SCALE GENOMIC DNA]</scope>
    <source>
        <strain evidence="4">SB6422</strain>
    </source>
</reference>
<evidence type="ECO:0000256" key="1">
    <source>
        <dbReference type="ARBA" id="ARBA00023125"/>
    </source>
</evidence>
<dbReference type="InterPro" id="IPR001867">
    <property type="entry name" value="OmpR/PhoB-type_DNA-bd"/>
</dbReference>
<dbReference type="GO" id="GO:0003677">
    <property type="term" value="F:DNA binding"/>
    <property type="evidence" value="ECO:0007669"/>
    <property type="project" value="UniProtKB-UniRule"/>
</dbReference>
<keyword evidence="1 2" id="KW-0238">DNA-binding</keyword>
<protein>
    <recommendedName>
        <fullName evidence="3">OmpR/PhoB-type domain-containing protein</fullName>
    </recommendedName>
</protein>
<sequence>MIENNETSECGVISDMHMSKMYLYGYLIDSSVLYLPFQQQLISSRGEACQLRNTMSELLYFLMQHAEKRVVTDDEIIFNVWEKNDLSGTCSRLWQVMQDLKGKLYKVGIDNDLFIRVRGKGYCVIQEKITPLYTRANRLSYGVMKTRILL</sequence>
<proteinExistence type="predicted"/>
<dbReference type="GO" id="GO:0000160">
    <property type="term" value="P:phosphorelay signal transduction system"/>
    <property type="evidence" value="ECO:0007669"/>
    <property type="project" value="InterPro"/>
</dbReference>
<evidence type="ECO:0000259" key="3">
    <source>
        <dbReference type="PROSITE" id="PS51755"/>
    </source>
</evidence>
<dbReference type="EMBL" id="CABGGW010000004">
    <property type="protein sequence ID" value="VUS35350.1"/>
    <property type="molecule type" value="Genomic_DNA"/>
</dbReference>
<dbReference type="SUPFAM" id="SSF46894">
    <property type="entry name" value="C-terminal effector domain of the bipartite response regulators"/>
    <property type="match status" value="1"/>
</dbReference>
<feature type="DNA-binding region" description="OmpR/PhoB-type" evidence="2">
    <location>
        <begin position="19"/>
        <end position="126"/>
    </location>
</feature>
<dbReference type="Gene3D" id="1.10.10.10">
    <property type="entry name" value="Winged helix-like DNA-binding domain superfamily/Winged helix DNA-binding domain"/>
    <property type="match status" value="1"/>
</dbReference>
<dbReference type="AlphaFoldDB" id="A0A564HPR0"/>
<evidence type="ECO:0000313" key="5">
    <source>
        <dbReference type="Proteomes" id="UP000317374"/>
    </source>
</evidence>
<dbReference type="SMART" id="SM00862">
    <property type="entry name" value="Trans_reg_C"/>
    <property type="match status" value="1"/>
</dbReference>
<organism evidence="4 5">
    <name type="scientific">Klebsiella huaxiensis</name>
    <dbReference type="NCBI Taxonomy" id="2153354"/>
    <lineage>
        <taxon>Bacteria</taxon>
        <taxon>Pseudomonadati</taxon>
        <taxon>Pseudomonadota</taxon>
        <taxon>Gammaproteobacteria</taxon>
        <taxon>Enterobacterales</taxon>
        <taxon>Enterobacteriaceae</taxon>
        <taxon>Klebsiella/Raoultella group</taxon>
        <taxon>Klebsiella</taxon>
    </lineage>
</organism>
<dbReference type="Pfam" id="PF00486">
    <property type="entry name" value="Trans_reg_C"/>
    <property type="match status" value="1"/>
</dbReference>
<dbReference type="PROSITE" id="PS51755">
    <property type="entry name" value="OMPR_PHOB"/>
    <property type="match status" value="1"/>
</dbReference>
<evidence type="ECO:0000256" key="2">
    <source>
        <dbReference type="PROSITE-ProRule" id="PRU01091"/>
    </source>
</evidence>
<evidence type="ECO:0000313" key="4">
    <source>
        <dbReference type="EMBL" id="VUS35350.1"/>
    </source>
</evidence>
<dbReference type="InterPro" id="IPR016032">
    <property type="entry name" value="Sig_transdc_resp-reg_C-effctor"/>
</dbReference>
<accession>A0A564HPR0</accession>
<name>A0A564HPR0_9ENTR</name>
<gene>
    <name evidence="4" type="ORF">SB6422_04470</name>
</gene>
<dbReference type="GO" id="GO:0006355">
    <property type="term" value="P:regulation of DNA-templated transcription"/>
    <property type="evidence" value="ECO:0007669"/>
    <property type="project" value="InterPro"/>
</dbReference>
<dbReference type="InterPro" id="IPR036388">
    <property type="entry name" value="WH-like_DNA-bd_sf"/>
</dbReference>
<feature type="domain" description="OmpR/PhoB-type" evidence="3">
    <location>
        <begin position="19"/>
        <end position="126"/>
    </location>
</feature>
<dbReference type="Proteomes" id="UP000317374">
    <property type="component" value="Unassembled WGS sequence"/>
</dbReference>